<protein>
    <submittedName>
        <fullName evidence="2">Trehalose synthase</fullName>
    </submittedName>
</protein>
<dbReference type="EMBL" id="GG693875">
    <property type="protein sequence ID" value="EES52568.1"/>
    <property type="molecule type" value="Genomic_DNA"/>
</dbReference>
<dbReference type="GO" id="GO:0005975">
    <property type="term" value="P:carbohydrate metabolic process"/>
    <property type="evidence" value="ECO:0007669"/>
    <property type="project" value="InterPro"/>
</dbReference>
<dbReference type="Pfam" id="PF16657">
    <property type="entry name" value="Malt_amylase_C"/>
    <property type="match status" value="1"/>
</dbReference>
<dbReference type="Gene3D" id="2.60.40.1180">
    <property type="entry name" value="Golgi alpha-mannosidase II"/>
    <property type="match status" value="1"/>
</dbReference>
<dbReference type="InterPro" id="IPR045857">
    <property type="entry name" value="O16G_dom_2"/>
</dbReference>
<dbReference type="Proteomes" id="UP000009374">
    <property type="component" value="Unassembled WGS sequence"/>
</dbReference>
<dbReference type="SUPFAM" id="SSF51445">
    <property type="entry name" value="(Trans)glycosidases"/>
    <property type="match status" value="1"/>
</dbReference>
<dbReference type="SUPFAM" id="SSF51011">
    <property type="entry name" value="Glycosyl hydrolase domain"/>
    <property type="match status" value="1"/>
</dbReference>
<dbReference type="InterPro" id="IPR006047">
    <property type="entry name" value="GH13_cat_dom"/>
</dbReference>
<dbReference type="InterPro" id="IPR017853">
    <property type="entry name" value="GH"/>
</dbReference>
<evidence type="ECO:0000313" key="2">
    <source>
        <dbReference type="EMBL" id="EES52568.1"/>
    </source>
</evidence>
<dbReference type="InterPro" id="IPR013780">
    <property type="entry name" value="Glyco_hydro_b"/>
</dbReference>
<dbReference type="SMART" id="SM00642">
    <property type="entry name" value="Aamy"/>
    <property type="match status" value="1"/>
</dbReference>
<organism evidence="2 3">
    <name type="scientific">Leptospirillum ferrodiazotrophum</name>
    <dbReference type="NCBI Taxonomy" id="412449"/>
    <lineage>
        <taxon>Bacteria</taxon>
        <taxon>Pseudomonadati</taxon>
        <taxon>Nitrospirota</taxon>
        <taxon>Nitrospiria</taxon>
        <taxon>Nitrospirales</taxon>
        <taxon>Nitrospiraceae</taxon>
        <taxon>Leptospirillum</taxon>
    </lineage>
</organism>
<dbReference type="AlphaFoldDB" id="C6HXV6"/>
<keyword evidence="3" id="KW-1185">Reference proteome</keyword>
<dbReference type="Gene3D" id="3.20.20.80">
    <property type="entry name" value="Glycosidases"/>
    <property type="match status" value="1"/>
</dbReference>
<dbReference type="Pfam" id="PF00128">
    <property type="entry name" value="Alpha-amylase"/>
    <property type="match status" value="2"/>
</dbReference>
<name>C6HXV6_9BACT</name>
<gene>
    <name evidence="2" type="ORF">UBAL3_93200070</name>
</gene>
<sequence length="555" mass="63998">MENAELWISRGILYEIYIRSFFDRSGDGVGDFRGILERMDYIVRLGVKGILLNCPFQSFAGNSRHPLTDWMRPDGSLGTLSELLLVVEAAHEKGLKVLASLPINATSDRHVWFLESRDRSSRYLRKSFFWSNRLKLPTSPDQEVPEISNWAKDEETGQYYWYQDHKDEPAINYGDSEICEEIRRAFEHWFTLGFDGFRLAGAGRLHRLGKEGIELVTDPFRQLQGILSPLRNSFPDRIFLFETGSSPRGAFSKDSRLFYHFNGFFPSVIRAVKEENKAPLEQALCSDEFAAHARRELPVRWTLDLRERSEETFEKFLEDDGEGAIFPLDDNPPQDRPVLARVARIMDNGRRRLQLAASLFFTFPGIPVLYYGDEIGMGDHPHLPGRNPVRTPMQWSSDRNAGFSKADPEELYNPVIDDPLYSYTMVNVESQERFVDSHLWNFRRMIDVRNRQPALWGEGEFRVVGTTHPAIFAFVRRTGDETCLIVHNLSKSSVFGELDLSRYASLVPRELFGGAIFPKIPRHPYLVTMTPYSFIWFELRPERKKARPKVAEVAP</sequence>
<proteinExistence type="predicted"/>
<dbReference type="InterPro" id="IPR032091">
    <property type="entry name" value="Malt_amylase-like_C"/>
</dbReference>
<reference evidence="2 3" key="1">
    <citation type="journal article" date="2009" name="Appl. Environ. Microbiol.">
        <title>Community genomic and proteomic analyses of chemoautotrophic iron-oxidizing "Leptospirillum rubarum" (Group II) and "Leptospirillum ferrodiazotrophum" (Group III) bacteria in acid mine drainage biofilms.</title>
        <authorList>
            <person name="Goltsman D.S."/>
            <person name="Denef V.J."/>
            <person name="Singer S.W."/>
            <person name="VerBerkmoes N.C."/>
            <person name="Lefsrud M."/>
            <person name="Mueller R.S."/>
            <person name="Dick G.J."/>
            <person name="Sun C.L."/>
            <person name="Wheeler K.E."/>
            <person name="Zemla A."/>
            <person name="Baker B.J."/>
            <person name="Hauser L."/>
            <person name="Land M."/>
            <person name="Shah M.B."/>
            <person name="Thelen M.P."/>
            <person name="Hettich R.L."/>
            <person name="Banfield J.F."/>
        </authorList>
    </citation>
    <scope>NUCLEOTIDE SEQUENCE [LARGE SCALE GENOMIC DNA]</scope>
</reference>
<evidence type="ECO:0000313" key="3">
    <source>
        <dbReference type="Proteomes" id="UP000009374"/>
    </source>
</evidence>
<dbReference type="PANTHER" id="PTHR10357">
    <property type="entry name" value="ALPHA-AMYLASE FAMILY MEMBER"/>
    <property type="match status" value="1"/>
</dbReference>
<accession>C6HXV6</accession>
<feature type="domain" description="Glycosyl hydrolase family 13 catalytic" evidence="1">
    <location>
        <begin position="15"/>
        <end position="410"/>
    </location>
</feature>
<dbReference type="Gene3D" id="3.90.400.10">
    <property type="entry name" value="Oligo-1,6-glucosidase, Domain 2"/>
    <property type="match status" value="1"/>
</dbReference>
<evidence type="ECO:0000259" key="1">
    <source>
        <dbReference type="SMART" id="SM00642"/>
    </source>
</evidence>
<dbReference type="PANTHER" id="PTHR10357:SF219">
    <property type="entry name" value="MALTOSE ALPHA-D-GLUCOSYLTRANSFERASE"/>
    <property type="match status" value="1"/>
</dbReference>